<evidence type="ECO:0000313" key="1">
    <source>
        <dbReference type="EMBL" id="CAF1623419.1"/>
    </source>
</evidence>
<organism evidence="1 3">
    <name type="scientific">Didymodactylos carnosus</name>
    <dbReference type="NCBI Taxonomy" id="1234261"/>
    <lineage>
        <taxon>Eukaryota</taxon>
        <taxon>Metazoa</taxon>
        <taxon>Spiralia</taxon>
        <taxon>Gnathifera</taxon>
        <taxon>Rotifera</taxon>
        <taxon>Eurotatoria</taxon>
        <taxon>Bdelloidea</taxon>
        <taxon>Philodinida</taxon>
        <taxon>Philodinidae</taxon>
        <taxon>Didymodactylos</taxon>
    </lineage>
</organism>
<comment type="caution">
    <text evidence="1">The sequence shown here is derived from an EMBL/GenBank/DDBJ whole genome shotgun (WGS) entry which is preliminary data.</text>
</comment>
<dbReference type="EMBL" id="CAJOBC010108649">
    <property type="protein sequence ID" value="CAF4515366.1"/>
    <property type="molecule type" value="Genomic_DNA"/>
</dbReference>
<sequence>TSKTGRVAGVDIEKSDGGKRLSWRLDRGGGGYRAEGAVDLLSVNEWHKIILAEK</sequence>
<dbReference type="AlphaFoldDB" id="A0A816CJ73"/>
<protein>
    <submittedName>
        <fullName evidence="1">Uncharacterized protein</fullName>
    </submittedName>
</protein>
<name>A0A816CJ73_9BILA</name>
<dbReference type="Proteomes" id="UP000681722">
    <property type="component" value="Unassembled WGS sequence"/>
</dbReference>
<evidence type="ECO:0000313" key="3">
    <source>
        <dbReference type="Proteomes" id="UP000663829"/>
    </source>
</evidence>
<keyword evidence="3" id="KW-1185">Reference proteome</keyword>
<evidence type="ECO:0000313" key="2">
    <source>
        <dbReference type="EMBL" id="CAF4515366.1"/>
    </source>
</evidence>
<dbReference type="Proteomes" id="UP000663829">
    <property type="component" value="Unassembled WGS sequence"/>
</dbReference>
<proteinExistence type="predicted"/>
<gene>
    <name evidence="1" type="ORF">GPM918_LOCUS43876</name>
    <name evidence="2" type="ORF">SRO942_LOCUS45509</name>
</gene>
<accession>A0A816CJ73</accession>
<reference evidence="1" key="1">
    <citation type="submission" date="2021-02" db="EMBL/GenBank/DDBJ databases">
        <authorList>
            <person name="Nowell W R."/>
        </authorList>
    </citation>
    <scope>NUCLEOTIDE SEQUENCE</scope>
</reference>
<feature type="non-terminal residue" evidence="1">
    <location>
        <position position="1"/>
    </location>
</feature>
<dbReference type="EMBL" id="CAJNOQ010041342">
    <property type="protein sequence ID" value="CAF1623419.1"/>
    <property type="molecule type" value="Genomic_DNA"/>
</dbReference>